<dbReference type="AlphaFoldDB" id="R7TCK3"/>
<dbReference type="SMART" id="SM00360">
    <property type="entry name" value="RRM"/>
    <property type="match status" value="1"/>
</dbReference>
<keyword evidence="4 6" id="KW-0694">RNA-binding</keyword>
<dbReference type="CDD" id="cd12680">
    <property type="entry name" value="RRM_THOC4"/>
    <property type="match status" value="1"/>
</dbReference>
<dbReference type="GO" id="GO:0005634">
    <property type="term" value="C:nucleus"/>
    <property type="evidence" value="ECO:0007669"/>
    <property type="project" value="UniProtKB-SubCell"/>
</dbReference>
<dbReference type="Pfam" id="PF13865">
    <property type="entry name" value="FoP_duplication"/>
    <property type="match status" value="1"/>
</dbReference>
<dbReference type="Gene3D" id="3.30.70.330">
    <property type="match status" value="1"/>
</dbReference>
<keyword evidence="2" id="KW-0813">Transport</keyword>
<reference evidence="11" key="1">
    <citation type="submission" date="2012-12" db="EMBL/GenBank/DDBJ databases">
        <authorList>
            <person name="Hellsten U."/>
            <person name="Grimwood J."/>
            <person name="Chapman J.A."/>
            <person name="Shapiro H."/>
            <person name="Aerts A."/>
            <person name="Otillar R.P."/>
            <person name="Terry A.Y."/>
            <person name="Boore J.L."/>
            <person name="Simakov O."/>
            <person name="Marletaz F."/>
            <person name="Cho S.-J."/>
            <person name="Edsinger-Gonzales E."/>
            <person name="Havlak P."/>
            <person name="Kuo D.-H."/>
            <person name="Larsson T."/>
            <person name="Lv J."/>
            <person name="Arendt D."/>
            <person name="Savage R."/>
            <person name="Osoegawa K."/>
            <person name="de Jong P."/>
            <person name="Lindberg D.R."/>
            <person name="Seaver E.C."/>
            <person name="Weisblat D.A."/>
            <person name="Putnam N.H."/>
            <person name="Grigoriev I.V."/>
            <person name="Rokhsar D.S."/>
        </authorList>
    </citation>
    <scope>NUCLEOTIDE SEQUENCE</scope>
    <source>
        <strain evidence="11">I ESC-2004</strain>
    </source>
</reference>
<evidence type="ECO:0000256" key="5">
    <source>
        <dbReference type="ARBA" id="ARBA00023242"/>
    </source>
</evidence>
<dbReference type="Pfam" id="PF00076">
    <property type="entry name" value="RRM_1"/>
    <property type="match status" value="1"/>
</dbReference>
<sequence length="161" mass="16985">MMGGYGGKLLVSNLEFGVNDADIRELFAEFGHLKKAAIHYDRSGRSIGTAEIIFELRSDAVKAMKQYNNVPLDGRPMKIQLVSDGAPPRSAAPIASRLSQPRGGARSAGRGQQGGRGRGSSRGRGGGRGRGGAGRGAKATPVSKEDLDAQLDAYNARMETE</sequence>
<evidence type="ECO:0000259" key="8">
    <source>
        <dbReference type="PROSITE" id="PS50102"/>
    </source>
</evidence>
<dbReference type="InterPro" id="IPR012677">
    <property type="entry name" value="Nucleotide-bd_a/b_plait_sf"/>
</dbReference>
<feature type="compositionally biased region" description="Low complexity" evidence="7">
    <location>
        <begin position="86"/>
        <end position="110"/>
    </location>
</feature>
<dbReference type="GO" id="GO:0006406">
    <property type="term" value="P:mRNA export from nucleus"/>
    <property type="evidence" value="ECO:0007669"/>
    <property type="project" value="TreeGrafter"/>
</dbReference>
<dbReference type="FunCoup" id="R7TCK3">
    <property type="interactions" value="1787"/>
</dbReference>
<evidence type="ECO:0000256" key="1">
    <source>
        <dbReference type="ARBA" id="ARBA00004123"/>
    </source>
</evidence>
<dbReference type="STRING" id="283909.R7TCK3"/>
<dbReference type="GO" id="GO:0003729">
    <property type="term" value="F:mRNA binding"/>
    <property type="evidence" value="ECO:0007669"/>
    <property type="project" value="TreeGrafter"/>
</dbReference>
<comment type="subcellular location">
    <subcellularLocation>
        <location evidence="1">Nucleus</location>
    </subcellularLocation>
</comment>
<keyword evidence="3" id="KW-0509">mRNA transport</keyword>
<dbReference type="HOGENOM" id="CLU_052367_0_2_1"/>
<dbReference type="EMBL" id="AMQN01013758">
    <property type="status" value="NOT_ANNOTATED_CDS"/>
    <property type="molecule type" value="Genomic_DNA"/>
</dbReference>
<dbReference type="PANTHER" id="PTHR19965:SF82">
    <property type="entry name" value="THO COMPLEX SUBUNIT 4"/>
    <property type="match status" value="1"/>
</dbReference>
<evidence type="ECO:0000256" key="3">
    <source>
        <dbReference type="ARBA" id="ARBA00022816"/>
    </source>
</evidence>
<dbReference type="EnsemblMetazoa" id="CapteT161051">
    <property type="protein sequence ID" value="CapteP161051"/>
    <property type="gene ID" value="CapteG161051"/>
</dbReference>
<dbReference type="FunFam" id="3.30.70.330:FF:000273">
    <property type="entry name" value="THO complex subunit 4"/>
    <property type="match status" value="1"/>
</dbReference>
<gene>
    <name evidence="9" type="ORF">CAPTEDRAFT_161051</name>
</gene>
<reference evidence="9 11" key="2">
    <citation type="journal article" date="2013" name="Nature">
        <title>Insights into bilaterian evolution from three spiralian genomes.</title>
        <authorList>
            <person name="Simakov O."/>
            <person name="Marletaz F."/>
            <person name="Cho S.J."/>
            <person name="Edsinger-Gonzales E."/>
            <person name="Havlak P."/>
            <person name="Hellsten U."/>
            <person name="Kuo D.H."/>
            <person name="Larsson T."/>
            <person name="Lv J."/>
            <person name="Arendt D."/>
            <person name="Savage R."/>
            <person name="Osoegawa K."/>
            <person name="de Jong P."/>
            <person name="Grimwood J."/>
            <person name="Chapman J.A."/>
            <person name="Shapiro H."/>
            <person name="Aerts A."/>
            <person name="Otillar R.P."/>
            <person name="Terry A.Y."/>
            <person name="Boore J.L."/>
            <person name="Grigoriev I.V."/>
            <person name="Lindberg D.R."/>
            <person name="Seaver E.C."/>
            <person name="Weisblat D.A."/>
            <person name="Putnam N.H."/>
            <person name="Rokhsar D.S."/>
        </authorList>
    </citation>
    <scope>NUCLEOTIDE SEQUENCE</scope>
    <source>
        <strain evidence="9 11">I ESC-2004</strain>
    </source>
</reference>
<dbReference type="PANTHER" id="PTHR19965">
    <property type="entry name" value="RNA AND EXPORT FACTOR BINDING PROTEIN"/>
    <property type="match status" value="1"/>
</dbReference>
<keyword evidence="11" id="KW-1185">Reference proteome</keyword>
<keyword evidence="5" id="KW-0539">Nucleus</keyword>
<dbReference type="PROSITE" id="PS50102">
    <property type="entry name" value="RRM"/>
    <property type="match status" value="1"/>
</dbReference>
<dbReference type="InterPro" id="IPR025715">
    <property type="entry name" value="FoP_C"/>
</dbReference>
<proteinExistence type="predicted"/>
<evidence type="ECO:0000256" key="2">
    <source>
        <dbReference type="ARBA" id="ARBA00022448"/>
    </source>
</evidence>
<evidence type="ECO:0000256" key="6">
    <source>
        <dbReference type="PROSITE-ProRule" id="PRU00176"/>
    </source>
</evidence>
<evidence type="ECO:0000313" key="10">
    <source>
        <dbReference type="EnsemblMetazoa" id="CapteP161051"/>
    </source>
</evidence>
<dbReference type="SMART" id="SM01218">
    <property type="entry name" value="FoP_duplication"/>
    <property type="match status" value="1"/>
</dbReference>
<dbReference type="OMA" id="RGSKHPK"/>
<dbReference type="InterPro" id="IPR000504">
    <property type="entry name" value="RRM_dom"/>
</dbReference>
<dbReference type="OrthoDB" id="1049195at2759"/>
<name>R7TCK3_CAPTE</name>
<protein>
    <recommendedName>
        <fullName evidence="8">RRM domain-containing protein</fullName>
    </recommendedName>
</protein>
<dbReference type="SUPFAM" id="SSF54928">
    <property type="entry name" value="RNA-binding domain, RBD"/>
    <property type="match status" value="1"/>
</dbReference>
<organism evidence="9">
    <name type="scientific">Capitella teleta</name>
    <name type="common">Polychaete worm</name>
    <dbReference type="NCBI Taxonomy" id="283909"/>
    <lineage>
        <taxon>Eukaryota</taxon>
        <taxon>Metazoa</taxon>
        <taxon>Spiralia</taxon>
        <taxon>Lophotrochozoa</taxon>
        <taxon>Annelida</taxon>
        <taxon>Polychaeta</taxon>
        <taxon>Sedentaria</taxon>
        <taxon>Scolecida</taxon>
        <taxon>Capitellidae</taxon>
        <taxon>Capitella</taxon>
    </lineage>
</organism>
<dbReference type="Proteomes" id="UP000014760">
    <property type="component" value="Unassembled WGS sequence"/>
</dbReference>
<evidence type="ECO:0000313" key="11">
    <source>
        <dbReference type="Proteomes" id="UP000014760"/>
    </source>
</evidence>
<dbReference type="EMBL" id="KB310467">
    <property type="protein sequence ID" value="ELT91463.1"/>
    <property type="molecule type" value="Genomic_DNA"/>
</dbReference>
<evidence type="ECO:0000256" key="7">
    <source>
        <dbReference type="SAM" id="MobiDB-lite"/>
    </source>
</evidence>
<dbReference type="InterPro" id="IPR051229">
    <property type="entry name" value="ALYREF_mRNA_export"/>
</dbReference>
<feature type="domain" description="RRM" evidence="8">
    <location>
        <begin position="7"/>
        <end position="84"/>
    </location>
</feature>
<evidence type="ECO:0000313" key="9">
    <source>
        <dbReference type="EMBL" id="ELT91463.1"/>
    </source>
</evidence>
<accession>R7TCK3</accession>
<dbReference type="InterPro" id="IPR035979">
    <property type="entry name" value="RBD_domain_sf"/>
</dbReference>
<reference evidence="10" key="3">
    <citation type="submission" date="2015-06" db="UniProtKB">
        <authorList>
            <consortium name="EnsemblMetazoa"/>
        </authorList>
    </citation>
    <scope>IDENTIFICATION</scope>
</reference>
<feature type="region of interest" description="Disordered" evidence="7">
    <location>
        <begin position="74"/>
        <end position="161"/>
    </location>
</feature>
<evidence type="ECO:0000256" key="4">
    <source>
        <dbReference type="ARBA" id="ARBA00022884"/>
    </source>
</evidence>